<dbReference type="GO" id="GO:0009451">
    <property type="term" value="P:RNA modification"/>
    <property type="evidence" value="ECO:0007669"/>
    <property type="project" value="InterPro"/>
</dbReference>
<gene>
    <name evidence="3" type="ORF">LITE_LOCUS44148</name>
</gene>
<organism evidence="3 4">
    <name type="scientific">Linum tenue</name>
    <dbReference type="NCBI Taxonomy" id="586396"/>
    <lineage>
        <taxon>Eukaryota</taxon>
        <taxon>Viridiplantae</taxon>
        <taxon>Streptophyta</taxon>
        <taxon>Embryophyta</taxon>
        <taxon>Tracheophyta</taxon>
        <taxon>Spermatophyta</taxon>
        <taxon>Magnoliopsida</taxon>
        <taxon>eudicotyledons</taxon>
        <taxon>Gunneridae</taxon>
        <taxon>Pentapetalae</taxon>
        <taxon>rosids</taxon>
        <taxon>fabids</taxon>
        <taxon>Malpighiales</taxon>
        <taxon>Linaceae</taxon>
        <taxon>Linum</taxon>
    </lineage>
</organism>
<comment type="caution">
    <text evidence="3">The sequence shown here is derived from an EMBL/GenBank/DDBJ whole genome shotgun (WGS) entry which is preliminary data.</text>
</comment>
<evidence type="ECO:0000256" key="2">
    <source>
        <dbReference type="PROSITE-ProRule" id="PRU00708"/>
    </source>
</evidence>
<dbReference type="PROSITE" id="PS51375">
    <property type="entry name" value="PPR"/>
    <property type="match status" value="1"/>
</dbReference>
<dbReference type="InterPro" id="IPR011990">
    <property type="entry name" value="TPR-like_helical_dom_sf"/>
</dbReference>
<dbReference type="Pfam" id="PF13041">
    <property type="entry name" value="PPR_2"/>
    <property type="match status" value="1"/>
</dbReference>
<sequence length="109" mass="12198">MPQRNAVSWNSMISCYIHHDEFEEALSLFPQMQSEGLVPDGYTIVSALLACSKLGDLESGRYVHCLIRDWSQLRATASQVICSSELQMVQQLTVFKDSIDPKFSIGSLV</sequence>
<dbReference type="NCBIfam" id="TIGR00756">
    <property type="entry name" value="PPR"/>
    <property type="match status" value="1"/>
</dbReference>
<keyword evidence="1" id="KW-0677">Repeat</keyword>
<proteinExistence type="predicted"/>
<dbReference type="PROSITE" id="PS51257">
    <property type="entry name" value="PROKAR_LIPOPROTEIN"/>
    <property type="match status" value="1"/>
</dbReference>
<dbReference type="PANTHER" id="PTHR47926">
    <property type="entry name" value="PENTATRICOPEPTIDE REPEAT-CONTAINING PROTEIN"/>
    <property type="match status" value="1"/>
</dbReference>
<dbReference type="InterPro" id="IPR046960">
    <property type="entry name" value="PPR_At4g14850-like_plant"/>
</dbReference>
<evidence type="ECO:0000313" key="4">
    <source>
        <dbReference type="Proteomes" id="UP001154282"/>
    </source>
</evidence>
<name>A0AAV0QRG8_9ROSI</name>
<feature type="repeat" description="PPR" evidence="2">
    <location>
        <begin position="5"/>
        <end position="39"/>
    </location>
</feature>
<dbReference type="AlphaFoldDB" id="A0AAV0QRG8"/>
<accession>A0AAV0QRG8</accession>
<protein>
    <recommendedName>
        <fullName evidence="5">Pentatricopeptide repeat-containing protein</fullName>
    </recommendedName>
</protein>
<dbReference type="Proteomes" id="UP001154282">
    <property type="component" value="Unassembled WGS sequence"/>
</dbReference>
<dbReference type="InterPro" id="IPR002885">
    <property type="entry name" value="PPR_rpt"/>
</dbReference>
<keyword evidence="4" id="KW-1185">Reference proteome</keyword>
<evidence type="ECO:0000256" key="1">
    <source>
        <dbReference type="ARBA" id="ARBA00022737"/>
    </source>
</evidence>
<dbReference type="Gene3D" id="1.25.40.10">
    <property type="entry name" value="Tetratricopeptide repeat domain"/>
    <property type="match status" value="1"/>
</dbReference>
<evidence type="ECO:0008006" key="5">
    <source>
        <dbReference type="Google" id="ProtNLM"/>
    </source>
</evidence>
<reference evidence="3" key="1">
    <citation type="submission" date="2022-08" db="EMBL/GenBank/DDBJ databases">
        <authorList>
            <person name="Gutierrez-Valencia J."/>
        </authorList>
    </citation>
    <scope>NUCLEOTIDE SEQUENCE</scope>
</reference>
<evidence type="ECO:0000313" key="3">
    <source>
        <dbReference type="EMBL" id="CAI0546894.1"/>
    </source>
</evidence>
<dbReference type="GO" id="GO:0003723">
    <property type="term" value="F:RNA binding"/>
    <property type="evidence" value="ECO:0007669"/>
    <property type="project" value="InterPro"/>
</dbReference>
<dbReference type="EMBL" id="CAMGYJ010000010">
    <property type="protein sequence ID" value="CAI0546894.1"/>
    <property type="molecule type" value="Genomic_DNA"/>
</dbReference>